<keyword evidence="13" id="KW-0325">Glycoprotein</keyword>
<comment type="function">
    <text evidence="14">Component of the zona pellucida, an extracellular matrix surrounding oocytes which mediates sperm binding, induction of the acrosome reaction and prevents post-fertilization polyspermy. The zona pellucida is composed of 3 to 4 glycoproteins, ZP1, ZP2, ZP3, and ZP4. ZP3 is essential for sperm binding and zona matrix formation.</text>
</comment>
<dbReference type="GO" id="GO:0032190">
    <property type="term" value="F:acrosin binding"/>
    <property type="evidence" value="ECO:0007669"/>
    <property type="project" value="TreeGrafter"/>
</dbReference>
<sequence length="458" mass="48553">MQSIGRWMVSLPGGGSSGEINYKMRGSGCMLLYSTLCSSPAVGAMLLKCRATCLLALALFSCLCVAQWNPDQQNIQTFERPLNWVYPGDPVPETPAQPGSFEIRHPVPVATVAVECLESYVHVEVKKDMFGTGHPINPDGLTLGDCRVTGQDSGAQVLIFEYELQNCGSDLKMTEDSFIYSYVLNYNPQVNNESPVVRTSRAAVLVSCHYPRRHNVSSLPLDPLWVPFSAVKVSEEFLYFSLKLMTDDWGFERPSYQYYLGDMIHIEATVMQYFHVPLRVYVDSCVATMAPDVNSNPRYVFIDFHGCFVDASITNSASAFLPRTVENKLRFQLEAFRFLGVESGLLYITCHLRATSAAHAINEQHRACSFIGNTWKEASGAHQACDSCGSGSWSGGGGSGTGTGGGSWSGGGGSGTGTGGGSWSGGGGSGTGTGGGSWSGGGGSGTGTGGGSGSGTGG</sequence>
<dbReference type="AlphaFoldDB" id="A0A8C6UQ97"/>
<evidence type="ECO:0000313" key="18">
    <source>
        <dbReference type="Proteomes" id="UP000694523"/>
    </source>
</evidence>
<feature type="domain" description="ZP" evidence="16">
    <location>
        <begin position="115"/>
        <end position="375"/>
    </location>
</feature>
<organism evidence="17 18">
    <name type="scientific">Neogobius melanostomus</name>
    <name type="common">round goby</name>
    <dbReference type="NCBI Taxonomy" id="47308"/>
    <lineage>
        <taxon>Eukaryota</taxon>
        <taxon>Metazoa</taxon>
        <taxon>Chordata</taxon>
        <taxon>Craniata</taxon>
        <taxon>Vertebrata</taxon>
        <taxon>Euteleostomi</taxon>
        <taxon>Actinopterygii</taxon>
        <taxon>Neopterygii</taxon>
        <taxon>Teleostei</taxon>
        <taxon>Neoteleostei</taxon>
        <taxon>Acanthomorphata</taxon>
        <taxon>Gobiaria</taxon>
        <taxon>Gobiiformes</taxon>
        <taxon>Gobioidei</taxon>
        <taxon>Gobiidae</taxon>
        <taxon>Benthophilinae</taxon>
        <taxon>Neogobiini</taxon>
        <taxon>Neogobius</taxon>
    </lineage>
</organism>
<evidence type="ECO:0000259" key="16">
    <source>
        <dbReference type="PROSITE" id="PS51034"/>
    </source>
</evidence>
<dbReference type="GO" id="GO:0007339">
    <property type="term" value="P:binding of sperm to zona pellucida"/>
    <property type="evidence" value="ECO:0007669"/>
    <property type="project" value="UniProtKB-UniRule"/>
</dbReference>
<keyword evidence="9 14" id="KW-0732">Signal</keyword>
<dbReference type="InterPro" id="IPR001507">
    <property type="entry name" value="ZP_dom"/>
</dbReference>
<evidence type="ECO:0000256" key="4">
    <source>
        <dbReference type="ARBA" id="ARBA00022475"/>
    </source>
</evidence>
<dbReference type="InterPro" id="IPR042235">
    <property type="entry name" value="ZP-C_dom"/>
</dbReference>
<dbReference type="GO" id="GO:2000344">
    <property type="term" value="P:positive regulation of acrosome reaction"/>
    <property type="evidence" value="ECO:0007669"/>
    <property type="project" value="UniProtKB-UniRule"/>
</dbReference>
<dbReference type="SMART" id="SM00241">
    <property type="entry name" value="ZP"/>
    <property type="match status" value="1"/>
</dbReference>
<evidence type="ECO:0000256" key="12">
    <source>
        <dbReference type="ARBA" id="ARBA00023157"/>
    </source>
</evidence>
<keyword evidence="10" id="KW-1133">Transmembrane helix</keyword>
<dbReference type="Gene3D" id="2.60.40.4100">
    <property type="entry name" value="Zona pellucida, ZP-C domain"/>
    <property type="match status" value="1"/>
</dbReference>
<evidence type="ECO:0000256" key="15">
    <source>
        <dbReference type="SAM" id="MobiDB-lite"/>
    </source>
</evidence>
<dbReference type="InterPro" id="IPR055355">
    <property type="entry name" value="ZP-C"/>
</dbReference>
<dbReference type="GO" id="GO:0035805">
    <property type="term" value="C:egg coat"/>
    <property type="evidence" value="ECO:0007669"/>
    <property type="project" value="UniProtKB-SubCell"/>
</dbReference>
<dbReference type="Pfam" id="PF23344">
    <property type="entry name" value="ZP-N"/>
    <property type="match status" value="1"/>
</dbReference>
<evidence type="ECO:0000256" key="13">
    <source>
        <dbReference type="ARBA" id="ARBA00023180"/>
    </source>
</evidence>
<dbReference type="Proteomes" id="UP000694523">
    <property type="component" value="Unplaced"/>
</dbReference>
<evidence type="ECO:0000256" key="5">
    <source>
        <dbReference type="ARBA" id="ARBA00022525"/>
    </source>
</evidence>
<comment type="PTM">
    <text evidence="14">Proteolytically cleaved before the transmembrane segment to yield the secreted ectodomain incorporated in the zona pellucida.</text>
</comment>
<evidence type="ECO:0000256" key="9">
    <source>
        <dbReference type="ARBA" id="ARBA00022729"/>
    </source>
</evidence>
<keyword evidence="4 14" id="KW-1003">Cell membrane</keyword>
<keyword evidence="8" id="KW-0812">Transmembrane</keyword>
<dbReference type="GO" id="GO:0035803">
    <property type="term" value="P:egg coat formation"/>
    <property type="evidence" value="ECO:0007669"/>
    <property type="project" value="UniProtKB-UniRule"/>
</dbReference>
<feature type="region of interest" description="Disordered" evidence="15">
    <location>
        <begin position="396"/>
        <end position="458"/>
    </location>
</feature>
<dbReference type="PRINTS" id="PR00023">
    <property type="entry name" value="ZPELLUCIDA"/>
</dbReference>
<evidence type="ECO:0000256" key="14">
    <source>
        <dbReference type="RuleBase" id="RU367066"/>
    </source>
</evidence>
<dbReference type="Ensembl" id="ENSNMLT00000041997.1">
    <property type="protein sequence ID" value="ENSNMLP00000037710.1"/>
    <property type="gene ID" value="ENSNMLG00000023336.1"/>
</dbReference>
<keyword evidence="7 14" id="KW-0165">Cleavage on pair of basic residues</keyword>
<dbReference type="Pfam" id="PF00100">
    <property type="entry name" value="Zona_pellucida"/>
    <property type="match status" value="1"/>
</dbReference>
<evidence type="ECO:0000256" key="7">
    <source>
        <dbReference type="ARBA" id="ARBA00022685"/>
    </source>
</evidence>
<keyword evidence="11" id="KW-0472">Membrane</keyword>
<dbReference type="PANTHER" id="PTHR11576">
    <property type="entry name" value="ZONA PELLUCIDA SPERM-BINDING PROTEIN 3"/>
    <property type="match status" value="1"/>
</dbReference>
<evidence type="ECO:0000256" key="11">
    <source>
        <dbReference type="ARBA" id="ARBA00023136"/>
    </source>
</evidence>
<dbReference type="GO" id="GO:0005886">
    <property type="term" value="C:plasma membrane"/>
    <property type="evidence" value="ECO:0007669"/>
    <property type="project" value="UniProtKB-SubCell"/>
</dbReference>
<dbReference type="PANTHER" id="PTHR11576:SF2">
    <property type="entry name" value="ZONA PELLUCIDA SPERM-BINDING PROTEIN 3"/>
    <property type="match status" value="1"/>
</dbReference>
<evidence type="ECO:0000256" key="1">
    <source>
        <dbReference type="ARBA" id="ARBA00004498"/>
    </source>
</evidence>
<keyword evidence="6 14" id="KW-0272">Extracellular matrix</keyword>
<comment type="subcellular location">
    <subcellularLocation>
        <location evidence="1">Secreted</location>
        <location evidence="1">Extracellular space</location>
        <location evidence="1">Extracellular matrix</location>
    </subcellularLocation>
    <subcellularLocation>
        <location evidence="14">Zona pellucida</location>
    </subcellularLocation>
    <subcellularLocation>
        <location evidence="14">Cell membrane</location>
        <topology evidence="14">Single-pass type I membrane protein</topology>
    </subcellularLocation>
</comment>
<dbReference type="GO" id="GO:0035804">
    <property type="term" value="F:structural constituent of egg coat"/>
    <property type="evidence" value="ECO:0007669"/>
    <property type="project" value="UniProtKB-UniRule"/>
</dbReference>
<evidence type="ECO:0000256" key="3">
    <source>
        <dbReference type="ARBA" id="ARBA00017980"/>
    </source>
</evidence>
<dbReference type="FunFam" id="2.60.40.4100:FF:000002">
    <property type="entry name" value="Zona pellucida sperm-binding protein 3"/>
    <property type="match status" value="1"/>
</dbReference>
<dbReference type="InterPro" id="IPR048290">
    <property type="entry name" value="ZP_chr"/>
</dbReference>
<keyword evidence="5 14" id="KW-0964">Secreted</keyword>
<dbReference type="PROSITE" id="PS51034">
    <property type="entry name" value="ZP_2"/>
    <property type="match status" value="1"/>
</dbReference>
<comment type="similarity">
    <text evidence="2 14">Belongs to the ZP domain family. ZPC subfamily.</text>
</comment>
<reference evidence="17" key="1">
    <citation type="submission" date="2025-08" db="UniProtKB">
        <authorList>
            <consortium name="Ensembl"/>
        </authorList>
    </citation>
    <scope>IDENTIFICATION</scope>
</reference>
<proteinExistence type="inferred from homology"/>
<comment type="domain">
    <text evidence="14">The ZP domain is involved in the polymerization of the ZP proteins to form the zona pellucida.</text>
</comment>
<evidence type="ECO:0000313" key="17">
    <source>
        <dbReference type="Ensembl" id="ENSNMLP00000037710.1"/>
    </source>
</evidence>
<dbReference type="Gene3D" id="2.60.40.3210">
    <property type="entry name" value="Zona pellucida, ZP-N domain"/>
    <property type="match status" value="1"/>
</dbReference>
<protein>
    <recommendedName>
        <fullName evidence="3 14">Zona pellucida sperm-binding protein 3</fullName>
    </recommendedName>
</protein>
<evidence type="ECO:0000256" key="10">
    <source>
        <dbReference type="ARBA" id="ARBA00022989"/>
    </source>
</evidence>
<accession>A0A8C6UQ97</accession>
<dbReference type="InterPro" id="IPR055356">
    <property type="entry name" value="ZP-N"/>
</dbReference>
<evidence type="ECO:0000256" key="6">
    <source>
        <dbReference type="ARBA" id="ARBA00022530"/>
    </source>
</evidence>
<reference evidence="17" key="2">
    <citation type="submission" date="2025-09" db="UniProtKB">
        <authorList>
            <consortium name="Ensembl"/>
        </authorList>
    </citation>
    <scope>IDENTIFICATION</scope>
</reference>
<dbReference type="FunFam" id="2.60.40.3210:FF:000001">
    <property type="entry name" value="Zona pellucida sperm-binding protein 3"/>
    <property type="match status" value="1"/>
</dbReference>
<keyword evidence="18" id="KW-1185">Reference proteome</keyword>
<name>A0A8C6UQ97_9GOBI</name>
<evidence type="ECO:0000256" key="2">
    <source>
        <dbReference type="ARBA" id="ARBA00006735"/>
    </source>
</evidence>
<evidence type="ECO:0000256" key="8">
    <source>
        <dbReference type="ARBA" id="ARBA00022692"/>
    </source>
</evidence>
<keyword evidence="12 14" id="KW-1015">Disulfide bond</keyword>